<keyword evidence="3" id="KW-0408">Iron</keyword>
<comment type="cofactor">
    <cofactor evidence="5">
        <name>[2Fe-2S] cluster</name>
        <dbReference type="ChEBI" id="CHEBI:190135"/>
    </cofactor>
</comment>
<reference evidence="9" key="2">
    <citation type="submission" date="2024-04" db="EMBL/GenBank/DDBJ databases">
        <authorList>
            <person name="Chen Y."/>
            <person name="Shah S."/>
            <person name="Dougan E. K."/>
            <person name="Thang M."/>
            <person name="Chan C."/>
        </authorList>
    </citation>
    <scope>NUCLEOTIDE SEQUENCE [LARGE SCALE GENOMIC DNA]</scope>
</reference>
<dbReference type="InterPro" id="IPR018967">
    <property type="entry name" value="FeS-contain_CDGSH-typ"/>
</dbReference>
<sequence>MGDVAQAAPEAASGPSEEIGWLGSATQHVVRLRLQAPRAPPFWGVKGSTGARQSMADGYRQWRGRVPSPAPFGVSHIKGIQRPRYLESRCEKHVVDHPHLGLSLKKDQVYSHEELVQKCRRNKAKLRLLEQTLTRTKVFQPVTEEEAAKEQKAPAEEPAKKEPAKKVGRSRVAAKAAPAAPAAAAPAAPAAEEPQFFKVVGHPNLGLKLKQGEVYSHQDLIERCGGKKGKLKNLEQKLKKPTVFQPVAEPQTAEAKTVEAAEATPEPKAKAKAKRKAKAKAKAAEPEPAEATAEAAPEPKAKAKGKAKAKAAPEAKAKADAKADAKGKAGPRKRQKVTPEAAQESRWQDSQGLVDRLTVAQQTCDTNDEGMAWPPSGIDYNLKNYDKYHHLIQYATPGEAKDIKICRCWQSKKFPYCDGSHKALNEAGDVVGPFVVKVNAKPATTNVASNYLQARSQIPRTAAFFAMGFATAGRPKRCVVGLACAVGLGYVKGFRVHGKVGLPSSDHPSPA</sequence>
<dbReference type="GO" id="GO:0010506">
    <property type="term" value="P:regulation of autophagy"/>
    <property type="evidence" value="ECO:0007669"/>
    <property type="project" value="InterPro"/>
</dbReference>
<evidence type="ECO:0000313" key="10">
    <source>
        <dbReference type="Proteomes" id="UP001152797"/>
    </source>
</evidence>
<feature type="compositionally biased region" description="Low complexity" evidence="6">
    <location>
        <begin position="289"/>
        <end position="298"/>
    </location>
</feature>
<dbReference type="PANTHER" id="PTHR13680:SF5">
    <property type="entry name" value="CDGSH IRON-SULFUR DOMAIN-CONTAINING PROTEIN 1"/>
    <property type="match status" value="1"/>
</dbReference>
<dbReference type="AlphaFoldDB" id="A0A9P1FV95"/>
<evidence type="ECO:0000256" key="5">
    <source>
        <dbReference type="ARBA" id="ARBA00034078"/>
    </source>
</evidence>
<keyword evidence="4" id="KW-0411">Iron-sulfur</keyword>
<dbReference type="Gene3D" id="3.40.5.90">
    <property type="entry name" value="CDGSH iron-sulfur domain, mitoNEET-type"/>
    <property type="match status" value="1"/>
</dbReference>
<dbReference type="GO" id="GO:0051537">
    <property type="term" value="F:2 iron, 2 sulfur cluster binding"/>
    <property type="evidence" value="ECO:0007669"/>
    <property type="project" value="UniProtKB-KW"/>
</dbReference>
<evidence type="ECO:0000256" key="2">
    <source>
        <dbReference type="ARBA" id="ARBA00022723"/>
    </source>
</evidence>
<dbReference type="GO" id="GO:0005741">
    <property type="term" value="C:mitochondrial outer membrane"/>
    <property type="evidence" value="ECO:0007669"/>
    <property type="project" value="TreeGrafter"/>
</dbReference>
<dbReference type="Pfam" id="PF09360">
    <property type="entry name" value="zf-CDGSH"/>
    <property type="match status" value="1"/>
</dbReference>
<dbReference type="PANTHER" id="PTHR13680">
    <property type="entry name" value="CDGSH IRON-SULFUR DOMAIN-CONTAINING PROTEIN 1"/>
    <property type="match status" value="1"/>
</dbReference>
<evidence type="ECO:0000256" key="1">
    <source>
        <dbReference type="ARBA" id="ARBA00022714"/>
    </source>
</evidence>
<dbReference type="EMBL" id="CAMXCT030001402">
    <property type="protein sequence ID" value="CAL4777060.1"/>
    <property type="molecule type" value="Genomic_DNA"/>
</dbReference>
<organism evidence="8">
    <name type="scientific">Cladocopium goreaui</name>
    <dbReference type="NCBI Taxonomy" id="2562237"/>
    <lineage>
        <taxon>Eukaryota</taxon>
        <taxon>Sar</taxon>
        <taxon>Alveolata</taxon>
        <taxon>Dinophyceae</taxon>
        <taxon>Suessiales</taxon>
        <taxon>Symbiodiniaceae</taxon>
        <taxon>Cladocopium</taxon>
    </lineage>
</organism>
<feature type="compositionally biased region" description="Low complexity" evidence="6">
    <location>
        <begin position="253"/>
        <end position="266"/>
    </location>
</feature>
<dbReference type="SMART" id="SM00704">
    <property type="entry name" value="ZnF_CDGSH"/>
    <property type="match status" value="1"/>
</dbReference>
<dbReference type="OrthoDB" id="449252at2759"/>
<keyword evidence="10" id="KW-1185">Reference proteome</keyword>
<dbReference type="GO" id="GO:0046872">
    <property type="term" value="F:metal ion binding"/>
    <property type="evidence" value="ECO:0007669"/>
    <property type="project" value="UniProtKB-KW"/>
</dbReference>
<keyword evidence="2" id="KW-0479">Metal-binding</keyword>
<reference evidence="8" key="1">
    <citation type="submission" date="2022-10" db="EMBL/GenBank/DDBJ databases">
        <authorList>
            <person name="Chen Y."/>
            <person name="Dougan E. K."/>
            <person name="Chan C."/>
            <person name="Rhodes N."/>
            <person name="Thang M."/>
        </authorList>
    </citation>
    <scope>NUCLEOTIDE SEQUENCE</scope>
</reference>
<protein>
    <recommendedName>
        <fullName evidence="7">Iron-binding zinc finger CDGSH type domain-containing protein</fullName>
    </recommendedName>
</protein>
<feature type="compositionally biased region" description="Basic residues" evidence="6">
    <location>
        <begin position="270"/>
        <end position="281"/>
    </location>
</feature>
<evidence type="ECO:0000313" key="9">
    <source>
        <dbReference type="EMBL" id="CAL1143123.1"/>
    </source>
</evidence>
<evidence type="ECO:0000256" key="6">
    <source>
        <dbReference type="SAM" id="MobiDB-lite"/>
    </source>
</evidence>
<feature type="compositionally biased region" description="Basic and acidic residues" evidence="6">
    <location>
        <begin position="311"/>
        <end position="327"/>
    </location>
</feature>
<feature type="region of interest" description="Disordered" evidence="6">
    <location>
        <begin position="143"/>
        <end position="173"/>
    </location>
</feature>
<dbReference type="Proteomes" id="UP001152797">
    <property type="component" value="Unassembled WGS sequence"/>
</dbReference>
<evidence type="ECO:0000313" key="8">
    <source>
        <dbReference type="EMBL" id="CAI3989748.1"/>
    </source>
</evidence>
<dbReference type="InterPro" id="IPR045131">
    <property type="entry name" value="CISD1/2"/>
</dbReference>
<dbReference type="InterPro" id="IPR042216">
    <property type="entry name" value="MitoNEET_CISD"/>
</dbReference>
<keyword evidence="1" id="KW-0001">2Fe-2S</keyword>
<feature type="domain" description="Iron-binding zinc finger CDGSH type" evidence="7">
    <location>
        <begin position="387"/>
        <end position="427"/>
    </location>
</feature>
<evidence type="ECO:0000256" key="4">
    <source>
        <dbReference type="ARBA" id="ARBA00023014"/>
    </source>
</evidence>
<feature type="compositionally biased region" description="Basic and acidic residues" evidence="6">
    <location>
        <begin position="146"/>
        <end position="165"/>
    </location>
</feature>
<name>A0A9P1FV95_9DINO</name>
<dbReference type="EMBL" id="CAMXCT010001402">
    <property type="protein sequence ID" value="CAI3989748.1"/>
    <property type="molecule type" value="Genomic_DNA"/>
</dbReference>
<feature type="region of interest" description="Disordered" evidence="6">
    <location>
        <begin position="242"/>
        <end position="350"/>
    </location>
</feature>
<accession>A0A9P1FV95</accession>
<comment type="caution">
    <text evidence="8">The sequence shown here is derived from an EMBL/GenBank/DDBJ whole genome shotgun (WGS) entry which is preliminary data.</text>
</comment>
<evidence type="ECO:0000259" key="7">
    <source>
        <dbReference type="SMART" id="SM00704"/>
    </source>
</evidence>
<proteinExistence type="predicted"/>
<dbReference type="EMBL" id="CAMXCT020001402">
    <property type="protein sequence ID" value="CAL1143123.1"/>
    <property type="molecule type" value="Genomic_DNA"/>
</dbReference>
<gene>
    <name evidence="8" type="ORF">C1SCF055_LOCUS16799</name>
</gene>
<evidence type="ECO:0000256" key="3">
    <source>
        <dbReference type="ARBA" id="ARBA00023004"/>
    </source>
</evidence>